<dbReference type="OrthoDB" id="408493at2759"/>
<gene>
    <name evidence="6" type="ORF">Ctob_000250</name>
</gene>
<evidence type="ECO:0000256" key="5">
    <source>
        <dbReference type="SAM" id="Phobius"/>
    </source>
</evidence>
<evidence type="ECO:0000256" key="4">
    <source>
        <dbReference type="ARBA" id="ARBA00023136"/>
    </source>
</evidence>
<dbReference type="AlphaFoldDB" id="A0A0M0JIG0"/>
<name>A0A0M0JIG0_9EUKA</name>
<feature type="transmembrane region" description="Helical" evidence="5">
    <location>
        <begin position="218"/>
        <end position="238"/>
    </location>
</feature>
<organism evidence="6 7">
    <name type="scientific">Chrysochromulina tobinii</name>
    <dbReference type="NCBI Taxonomy" id="1460289"/>
    <lineage>
        <taxon>Eukaryota</taxon>
        <taxon>Haptista</taxon>
        <taxon>Haptophyta</taxon>
        <taxon>Prymnesiophyceae</taxon>
        <taxon>Prymnesiales</taxon>
        <taxon>Chrysochromulinaceae</taxon>
        <taxon>Chrysochromulina</taxon>
    </lineage>
</organism>
<sequence>MAYQKVPREVEEEGGQPNEKATLIAQPPASEDEVHRGGLMSNTTFLRMTILISVTMQNTAYALLRRYSRGHLQERYSTSSALLVMEVVKILLSAQQIAFGGHQSDVPSGTFVSKFSFLIAHSWKMIVPAVTYLVMNILGFMALQHLDASTFSIIAQMKVFTTAVFSVLILGRSLHMRKWRALTTLVLGVILISNEAMPKMAHRRLGQLDSKTSEQMRSFAIGMAASFGDVLLSGFVSIYFEMVLKSKTETFSVWDRNLQLAFWSMLIYAPIMLYDRPNDPFGGWSVITLLCAACGALGGVLVALSIKYTDSIMKTIATTGSIVLTTVLNAAFLQGPFTLPILTGTIVVVISVFNYSDPGDHE</sequence>
<dbReference type="InterPro" id="IPR037185">
    <property type="entry name" value="EmrE-like"/>
</dbReference>
<keyword evidence="3 5" id="KW-1133">Transmembrane helix</keyword>
<evidence type="ECO:0000313" key="7">
    <source>
        <dbReference type="Proteomes" id="UP000037460"/>
    </source>
</evidence>
<dbReference type="EMBL" id="JWZX01002904">
    <property type="protein sequence ID" value="KOO25998.1"/>
    <property type="molecule type" value="Genomic_DNA"/>
</dbReference>
<feature type="transmembrane region" description="Helical" evidence="5">
    <location>
        <begin position="118"/>
        <end position="143"/>
    </location>
</feature>
<dbReference type="NCBIfam" id="TIGR00803">
    <property type="entry name" value="nst"/>
    <property type="match status" value="1"/>
</dbReference>
<comment type="subcellular location">
    <subcellularLocation>
        <location evidence="1">Membrane</location>
        <topology evidence="1">Multi-pass membrane protein</topology>
    </subcellularLocation>
</comment>
<feature type="transmembrane region" description="Helical" evidence="5">
    <location>
        <begin position="179"/>
        <end position="197"/>
    </location>
</feature>
<dbReference type="GO" id="GO:0000139">
    <property type="term" value="C:Golgi membrane"/>
    <property type="evidence" value="ECO:0007669"/>
    <property type="project" value="InterPro"/>
</dbReference>
<evidence type="ECO:0000256" key="2">
    <source>
        <dbReference type="ARBA" id="ARBA00022692"/>
    </source>
</evidence>
<feature type="transmembrane region" description="Helical" evidence="5">
    <location>
        <begin position="155"/>
        <end position="173"/>
    </location>
</feature>
<dbReference type="SUPFAM" id="SSF103481">
    <property type="entry name" value="Multidrug resistance efflux transporter EmrE"/>
    <property type="match status" value="2"/>
</dbReference>
<proteinExistence type="predicted"/>
<keyword evidence="4 5" id="KW-0472">Membrane</keyword>
<dbReference type="PIRSF" id="PIRSF005799">
    <property type="entry name" value="UDP-gal_transpt"/>
    <property type="match status" value="1"/>
</dbReference>
<evidence type="ECO:0000313" key="6">
    <source>
        <dbReference type="EMBL" id="KOO25998.1"/>
    </source>
</evidence>
<evidence type="ECO:0000256" key="3">
    <source>
        <dbReference type="ARBA" id="ARBA00022989"/>
    </source>
</evidence>
<dbReference type="Proteomes" id="UP000037460">
    <property type="component" value="Unassembled WGS sequence"/>
</dbReference>
<accession>A0A0M0JIG0</accession>
<dbReference type="GO" id="GO:0015165">
    <property type="term" value="F:pyrimidine nucleotide-sugar transmembrane transporter activity"/>
    <property type="evidence" value="ECO:0007669"/>
    <property type="project" value="InterPro"/>
</dbReference>
<feature type="transmembrane region" description="Helical" evidence="5">
    <location>
        <begin position="258"/>
        <end position="274"/>
    </location>
</feature>
<protein>
    <submittedName>
        <fullName evidence="6">Udp-n-acetylglucosamine</fullName>
    </submittedName>
</protein>
<keyword evidence="2 5" id="KW-0812">Transmembrane</keyword>
<comment type="caution">
    <text evidence="6">The sequence shown here is derived from an EMBL/GenBank/DDBJ whole genome shotgun (WGS) entry which is preliminary data.</text>
</comment>
<dbReference type="Pfam" id="PF04142">
    <property type="entry name" value="Nuc_sug_transp"/>
    <property type="match status" value="1"/>
</dbReference>
<evidence type="ECO:0000256" key="1">
    <source>
        <dbReference type="ARBA" id="ARBA00004141"/>
    </source>
</evidence>
<feature type="transmembrane region" description="Helical" evidence="5">
    <location>
        <begin position="286"/>
        <end position="306"/>
    </location>
</feature>
<keyword evidence="7" id="KW-1185">Reference proteome</keyword>
<dbReference type="PANTHER" id="PTHR10231">
    <property type="entry name" value="NUCLEOTIDE-SUGAR TRANSMEMBRANE TRANSPORTER"/>
    <property type="match status" value="1"/>
</dbReference>
<dbReference type="Gene3D" id="1.10.3730.20">
    <property type="match status" value="1"/>
</dbReference>
<dbReference type="InterPro" id="IPR007271">
    <property type="entry name" value="Nuc_sug_transpt"/>
</dbReference>
<reference evidence="7" key="1">
    <citation type="journal article" date="2015" name="PLoS Genet.">
        <title>Genome Sequence and Transcriptome Analyses of Chrysochromulina tobin: Metabolic Tools for Enhanced Algal Fitness in the Prominent Order Prymnesiales (Haptophyceae).</title>
        <authorList>
            <person name="Hovde B.T."/>
            <person name="Deodato C.R."/>
            <person name="Hunsperger H.M."/>
            <person name="Ryken S.A."/>
            <person name="Yost W."/>
            <person name="Jha R.K."/>
            <person name="Patterson J."/>
            <person name="Monnat R.J. Jr."/>
            <person name="Barlow S.B."/>
            <person name="Starkenburg S.R."/>
            <person name="Cattolico R.A."/>
        </authorList>
    </citation>
    <scope>NUCLEOTIDE SEQUENCE</scope>
    <source>
        <strain evidence="7">CCMP291</strain>
    </source>
</reference>